<organism evidence="1 2">
    <name type="scientific">Pseudaminobacter soli</name>
    <name type="common">ex Li et al. 2025</name>
    <dbReference type="NCBI Taxonomy" id="1295366"/>
    <lineage>
        <taxon>Bacteria</taxon>
        <taxon>Pseudomonadati</taxon>
        <taxon>Pseudomonadota</taxon>
        <taxon>Alphaproteobacteria</taxon>
        <taxon>Hyphomicrobiales</taxon>
        <taxon>Phyllobacteriaceae</taxon>
        <taxon>Pseudaminobacter</taxon>
    </lineage>
</organism>
<evidence type="ECO:0000313" key="2">
    <source>
        <dbReference type="Proteomes" id="UP000240653"/>
    </source>
</evidence>
<proteinExistence type="predicted"/>
<dbReference type="Proteomes" id="UP000240653">
    <property type="component" value="Unassembled WGS sequence"/>
</dbReference>
<comment type="caution">
    <text evidence="1">The sequence shown here is derived from an EMBL/GenBank/DDBJ whole genome shotgun (WGS) entry which is preliminary data.</text>
</comment>
<reference evidence="1 2" key="1">
    <citation type="submission" date="2018-03" db="EMBL/GenBank/DDBJ databases">
        <title>The draft genome of Mesorhizobium soli JCM 19897.</title>
        <authorList>
            <person name="Li L."/>
            <person name="Liu L."/>
            <person name="Liang L."/>
            <person name="Wang T."/>
            <person name="Zhang X."/>
        </authorList>
    </citation>
    <scope>NUCLEOTIDE SEQUENCE [LARGE SCALE GENOMIC DNA]</scope>
    <source>
        <strain evidence="1 2">JCM 19897</strain>
    </source>
</reference>
<name>A0A2P7S9S7_9HYPH</name>
<sequence>MDKTLGIACTLGIGLTLDVEFQITREFSLRPTRLDCDFRQLEGLADTQRTYGFLCSLAPHVTFELDVDGDTSQEAVINAWNSQWVFVHLSIIGRHPLFGPFGRVGDRLTVQDMRIYPAAFWEPRPFPRTN</sequence>
<accession>A0A2P7S9S7</accession>
<protein>
    <submittedName>
        <fullName evidence="1">Uncharacterized protein</fullName>
    </submittedName>
</protein>
<evidence type="ECO:0000313" key="1">
    <source>
        <dbReference type="EMBL" id="PSJ59246.1"/>
    </source>
</evidence>
<keyword evidence="2" id="KW-1185">Reference proteome</keyword>
<dbReference type="EMBL" id="PXYL01000008">
    <property type="protein sequence ID" value="PSJ59246.1"/>
    <property type="molecule type" value="Genomic_DNA"/>
</dbReference>
<gene>
    <name evidence="1" type="ORF">C7I85_16625</name>
</gene>
<dbReference type="AlphaFoldDB" id="A0A2P7S9S7"/>